<organism evidence="7 8">
    <name type="scientific">Bradyrhizobium valentinum</name>
    <dbReference type="NCBI Taxonomy" id="1518501"/>
    <lineage>
        <taxon>Bacteria</taxon>
        <taxon>Pseudomonadati</taxon>
        <taxon>Pseudomonadota</taxon>
        <taxon>Alphaproteobacteria</taxon>
        <taxon>Hyphomicrobiales</taxon>
        <taxon>Nitrobacteraceae</taxon>
        <taxon>Bradyrhizobium</taxon>
    </lineage>
</organism>
<dbReference type="Proteomes" id="UP000051913">
    <property type="component" value="Unassembled WGS sequence"/>
</dbReference>
<evidence type="ECO:0000256" key="4">
    <source>
        <dbReference type="ARBA" id="ARBA00023284"/>
    </source>
</evidence>
<reference evidence="7 8" key="1">
    <citation type="submission" date="2014-03" db="EMBL/GenBank/DDBJ databases">
        <title>Bradyrhizobium valentinum sp. nov., isolated from effective nodules of Lupinus mariae-josephae, a lupine endemic of basic-lime soils in Eastern Spain.</title>
        <authorList>
            <person name="Duran D."/>
            <person name="Rey L."/>
            <person name="Navarro A."/>
            <person name="Busquets A."/>
            <person name="Imperial J."/>
            <person name="Ruiz-Argueso T."/>
        </authorList>
    </citation>
    <scope>NUCLEOTIDE SEQUENCE [LARGE SCALE GENOMIC DNA]</scope>
    <source>
        <strain evidence="7 8">LmjM3</strain>
    </source>
</reference>
<gene>
    <name evidence="7" type="ORF">CP49_36005</name>
</gene>
<proteinExistence type="predicted"/>
<keyword evidence="8" id="KW-1185">Reference proteome</keyword>
<dbReference type="PANTHER" id="PTHR45663">
    <property type="entry name" value="GEO12009P1"/>
    <property type="match status" value="1"/>
</dbReference>
<dbReference type="InterPro" id="IPR017937">
    <property type="entry name" value="Thioredoxin_CS"/>
</dbReference>
<dbReference type="Gene3D" id="3.40.30.10">
    <property type="entry name" value="Glutaredoxin"/>
    <property type="match status" value="1"/>
</dbReference>
<dbReference type="GO" id="GO:0005737">
    <property type="term" value="C:cytoplasm"/>
    <property type="evidence" value="ECO:0007669"/>
    <property type="project" value="TreeGrafter"/>
</dbReference>
<feature type="domain" description="Thioredoxin" evidence="6">
    <location>
        <begin position="16"/>
        <end position="130"/>
    </location>
</feature>
<keyword evidence="2" id="KW-0249">Electron transport</keyword>
<protein>
    <submittedName>
        <fullName evidence="7">Thioredoxin</fullName>
    </submittedName>
</protein>
<dbReference type="InterPro" id="IPR013766">
    <property type="entry name" value="Thioredoxin_domain"/>
</dbReference>
<feature type="chain" id="PRO_5006443517" evidence="5">
    <location>
        <begin position="25"/>
        <end position="130"/>
    </location>
</feature>
<keyword evidence="1" id="KW-0813">Transport</keyword>
<dbReference type="PROSITE" id="PS51352">
    <property type="entry name" value="THIOREDOXIN_2"/>
    <property type="match status" value="1"/>
</dbReference>
<keyword evidence="3" id="KW-1015">Disulfide bond</keyword>
<evidence type="ECO:0000256" key="3">
    <source>
        <dbReference type="ARBA" id="ARBA00023157"/>
    </source>
</evidence>
<name>A0A0R3LYC9_9BRAD</name>
<keyword evidence="4" id="KW-0676">Redox-active center</keyword>
<sequence>MLTRRSILGATLVVGILAASPAVAENAPAFDAKAFAAAQRAGKPILIAVHAPWCPTCKAQAPILSDLRADPKFKDLVYFVIDFDSQKDLLKRFGVRSQSTLIAFKGEKEEARSVGDTKRDSIFAMAGKAI</sequence>
<dbReference type="InterPro" id="IPR006311">
    <property type="entry name" value="TAT_signal"/>
</dbReference>
<keyword evidence="5" id="KW-0732">Signal</keyword>
<accession>A0A0R3LYC9</accession>
<dbReference type="Pfam" id="PF00085">
    <property type="entry name" value="Thioredoxin"/>
    <property type="match status" value="1"/>
</dbReference>
<dbReference type="EMBL" id="LLXX01000064">
    <property type="protein sequence ID" value="KRR09670.1"/>
    <property type="molecule type" value="Genomic_DNA"/>
</dbReference>
<dbReference type="PANTHER" id="PTHR45663:SF11">
    <property type="entry name" value="GEO12009P1"/>
    <property type="match status" value="1"/>
</dbReference>
<dbReference type="GO" id="GO:0015035">
    <property type="term" value="F:protein-disulfide reductase activity"/>
    <property type="evidence" value="ECO:0007669"/>
    <property type="project" value="TreeGrafter"/>
</dbReference>
<dbReference type="SUPFAM" id="SSF52833">
    <property type="entry name" value="Thioredoxin-like"/>
    <property type="match status" value="1"/>
</dbReference>
<evidence type="ECO:0000256" key="5">
    <source>
        <dbReference type="SAM" id="SignalP"/>
    </source>
</evidence>
<dbReference type="InterPro" id="IPR036249">
    <property type="entry name" value="Thioredoxin-like_sf"/>
</dbReference>
<dbReference type="PROSITE" id="PS51318">
    <property type="entry name" value="TAT"/>
    <property type="match status" value="1"/>
</dbReference>
<dbReference type="CDD" id="cd02947">
    <property type="entry name" value="TRX_family"/>
    <property type="match status" value="1"/>
</dbReference>
<evidence type="ECO:0000256" key="1">
    <source>
        <dbReference type="ARBA" id="ARBA00022448"/>
    </source>
</evidence>
<dbReference type="RefSeq" id="WP_057850195.1">
    <property type="nucleotide sequence ID" value="NZ_LLXX01000064.1"/>
</dbReference>
<comment type="caution">
    <text evidence="7">The sequence shown here is derived from an EMBL/GenBank/DDBJ whole genome shotgun (WGS) entry which is preliminary data.</text>
</comment>
<dbReference type="AlphaFoldDB" id="A0A0R3LYC9"/>
<feature type="signal peptide" evidence="5">
    <location>
        <begin position="1"/>
        <end position="24"/>
    </location>
</feature>
<evidence type="ECO:0000313" key="7">
    <source>
        <dbReference type="EMBL" id="KRR09670.1"/>
    </source>
</evidence>
<evidence type="ECO:0000313" key="8">
    <source>
        <dbReference type="Proteomes" id="UP000051913"/>
    </source>
</evidence>
<dbReference type="STRING" id="1518501.CQ10_35845"/>
<evidence type="ECO:0000259" key="6">
    <source>
        <dbReference type="PROSITE" id="PS51352"/>
    </source>
</evidence>
<evidence type="ECO:0000256" key="2">
    <source>
        <dbReference type="ARBA" id="ARBA00022982"/>
    </source>
</evidence>
<dbReference type="PROSITE" id="PS00194">
    <property type="entry name" value="THIOREDOXIN_1"/>
    <property type="match status" value="1"/>
</dbReference>